<organism evidence="2 3">
    <name type="scientific">Rhynchospora pubera</name>
    <dbReference type="NCBI Taxonomy" id="906938"/>
    <lineage>
        <taxon>Eukaryota</taxon>
        <taxon>Viridiplantae</taxon>
        <taxon>Streptophyta</taxon>
        <taxon>Embryophyta</taxon>
        <taxon>Tracheophyta</taxon>
        <taxon>Spermatophyta</taxon>
        <taxon>Magnoliopsida</taxon>
        <taxon>Liliopsida</taxon>
        <taxon>Poales</taxon>
        <taxon>Cyperaceae</taxon>
        <taxon>Cyperoideae</taxon>
        <taxon>Rhynchosporeae</taxon>
        <taxon>Rhynchospora</taxon>
    </lineage>
</organism>
<evidence type="ECO:0000313" key="3">
    <source>
        <dbReference type="Proteomes" id="UP001140206"/>
    </source>
</evidence>
<accession>A0AAV8GBJ2</accession>
<keyword evidence="3" id="KW-1185">Reference proteome</keyword>
<dbReference type="InterPro" id="IPR005174">
    <property type="entry name" value="KIB1-4_b-propeller"/>
</dbReference>
<comment type="caution">
    <text evidence="2">The sequence shown here is derived from an EMBL/GenBank/DDBJ whole genome shotgun (WGS) entry which is preliminary data.</text>
</comment>
<evidence type="ECO:0000259" key="1">
    <source>
        <dbReference type="Pfam" id="PF03478"/>
    </source>
</evidence>
<feature type="domain" description="KIB1-4 beta-propeller" evidence="1">
    <location>
        <begin position="11"/>
        <end position="119"/>
    </location>
</feature>
<proteinExistence type="predicted"/>
<gene>
    <name evidence="2" type="ORF">LUZ62_052826</name>
</gene>
<protein>
    <submittedName>
        <fullName evidence="2">F-box protein SKIP23</fullName>
    </submittedName>
</protein>
<dbReference type="AlphaFoldDB" id="A0AAV8GBJ2"/>
<dbReference type="Pfam" id="PF03478">
    <property type="entry name" value="Beta-prop_KIB1-4"/>
    <property type="match status" value="1"/>
</dbReference>
<dbReference type="Proteomes" id="UP001140206">
    <property type="component" value="Chromosome 2"/>
</dbReference>
<dbReference type="InterPro" id="IPR050942">
    <property type="entry name" value="F-box_BR-signaling"/>
</dbReference>
<sequence>MLFSVEIDTRIIKVTDIGNGTLVSVLPPIEGCSNYKDDYLVEVSGDILRVIRICDVEHPNPLMSELFEVYRLDENKNGLPCWVTVTSIGDHALFIDFNDALTLEANDAATIKGNSIYYMRTIFTACNRILYDAQRMDIHTGAVERLNHCMRNQYLRNPHWFVPNLRIFGINDR</sequence>
<evidence type="ECO:0000313" key="2">
    <source>
        <dbReference type="EMBL" id="KAJ4801580.1"/>
    </source>
</evidence>
<reference evidence="2" key="1">
    <citation type="submission" date="2022-08" db="EMBL/GenBank/DDBJ databases">
        <authorList>
            <person name="Marques A."/>
        </authorList>
    </citation>
    <scope>NUCLEOTIDE SEQUENCE</scope>
    <source>
        <strain evidence="2">RhyPub2mFocal</strain>
        <tissue evidence="2">Leaves</tissue>
    </source>
</reference>
<name>A0AAV8GBJ2_9POAL</name>
<dbReference type="EMBL" id="JAMFTS010000002">
    <property type="protein sequence ID" value="KAJ4801580.1"/>
    <property type="molecule type" value="Genomic_DNA"/>
</dbReference>
<dbReference type="PANTHER" id="PTHR44259">
    <property type="entry name" value="OS07G0183000 PROTEIN-RELATED"/>
    <property type="match status" value="1"/>
</dbReference>